<dbReference type="InterPro" id="IPR001173">
    <property type="entry name" value="Glyco_trans_2-like"/>
</dbReference>
<dbReference type="PANTHER" id="PTHR43685">
    <property type="entry name" value="GLYCOSYLTRANSFERASE"/>
    <property type="match status" value="1"/>
</dbReference>
<dbReference type="Gene3D" id="3.40.50.2000">
    <property type="entry name" value="Glycogen Phosphorylase B"/>
    <property type="match status" value="2"/>
</dbReference>
<dbReference type="OrthoDB" id="9790710at2"/>
<dbReference type="Proteomes" id="UP000257131">
    <property type="component" value="Unassembled WGS sequence"/>
</dbReference>
<comment type="caution">
    <text evidence="3">The sequence shown here is derived from an EMBL/GenBank/DDBJ whole genome shotgun (WGS) entry which is preliminary data.</text>
</comment>
<reference evidence="3 4" key="1">
    <citation type="journal article" date="2017" name="Int. J. Syst. Evol. Microbiol.">
        <title>Rhodosalinus sediminis gen. nov., sp. nov., isolated from marine saltern.</title>
        <authorList>
            <person name="Guo L.Y."/>
            <person name="Ling S.K."/>
            <person name="Li C.M."/>
            <person name="Chen G.J."/>
            <person name="Du Z.J."/>
        </authorList>
    </citation>
    <scope>NUCLEOTIDE SEQUENCE [LARGE SCALE GENOMIC DNA]</scope>
    <source>
        <strain evidence="3 4">WDN1C137</strain>
    </source>
</reference>
<dbReference type="SUPFAM" id="SSF53448">
    <property type="entry name" value="Nucleotide-diphospho-sugar transferases"/>
    <property type="match status" value="1"/>
</dbReference>
<evidence type="ECO:0000259" key="2">
    <source>
        <dbReference type="Pfam" id="PF13439"/>
    </source>
</evidence>
<dbReference type="InterPro" id="IPR029044">
    <property type="entry name" value="Nucleotide-diphossugar_trans"/>
</dbReference>
<evidence type="ECO:0000259" key="1">
    <source>
        <dbReference type="Pfam" id="PF00535"/>
    </source>
</evidence>
<dbReference type="CDD" id="cd03801">
    <property type="entry name" value="GT4_PimA-like"/>
    <property type="match status" value="1"/>
</dbReference>
<proteinExistence type="predicted"/>
<name>A0A3D9BW03_9RHOB</name>
<dbReference type="Pfam" id="PF13439">
    <property type="entry name" value="Glyco_transf_4"/>
    <property type="match status" value="1"/>
</dbReference>
<dbReference type="SUPFAM" id="SSF53756">
    <property type="entry name" value="UDP-Glycosyltransferase/glycogen phosphorylase"/>
    <property type="match status" value="1"/>
</dbReference>
<dbReference type="RefSeq" id="WP_115978965.1">
    <property type="nucleotide sequence ID" value="NZ_QOHR01000005.1"/>
</dbReference>
<dbReference type="GO" id="GO:0016757">
    <property type="term" value="F:glycosyltransferase activity"/>
    <property type="evidence" value="ECO:0007669"/>
    <property type="project" value="UniProtKB-ARBA"/>
</dbReference>
<accession>A0A3D9BW03</accession>
<keyword evidence="3" id="KW-0808">Transferase</keyword>
<dbReference type="Pfam" id="PF00535">
    <property type="entry name" value="Glycos_transf_2"/>
    <property type="match status" value="1"/>
</dbReference>
<feature type="domain" description="Glycosyltransferase 2-like" evidence="1">
    <location>
        <begin position="417"/>
        <end position="542"/>
    </location>
</feature>
<evidence type="ECO:0000313" key="3">
    <source>
        <dbReference type="EMBL" id="REC57710.1"/>
    </source>
</evidence>
<gene>
    <name evidence="3" type="ORF">DRV84_05930</name>
</gene>
<protein>
    <submittedName>
        <fullName evidence="3">Glycosyltransferase</fullName>
    </submittedName>
</protein>
<organism evidence="3 4">
    <name type="scientific">Rhodosalinus sediminis</name>
    <dbReference type="NCBI Taxonomy" id="1940533"/>
    <lineage>
        <taxon>Bacteria</taxon>
        <taxon>Pseudomonadati</taxon>
        <taxon>Pseudomonadota</taxon>
        <taxon>Alphaproteobacteria</taxon>
        <taxon>Rhodobacterales</taxon>
        <taxon>Paracoccaceae</taxon>
        <taxon>Rhodosalinus</taxon>
    </lineage>
</organism>
<dbReference type="Gene3D" id="3.90.550.10">
    <property type="entry name" value="Spore Coat Polysaccharide Biosynthesis Protein SpsA, Chain A"/>
    <property type="match status" value="1"/>
</dbReference>
<dbReference type="CDD" id="cd00761">
    <property type="entry name" value="Glyco_tranf_GTA_type"/>
    <property type="match status" value="1"/>
</dbReference>
<keyword evidence="4" id="KW-1185">Reference proteome</keyword>
<sequence length="661" mass="74799">MRLLFVSSETPLFPAGGIATYLDYMVPALKAQGHDVFLFTFRDAETFVPPASVAPFDEDKVHIELINDRTVHTQFPSASHFQTVSHYLASRLMQVIEDHDIDVIEATDWQAPCLALFQALQTRAGAERRLFSTFHHGLSEVIFEADQIGYPQWARANGVAERQQMRISDVVIAPSGASAARLKTLGIESEIRIVREPYAFRNPATTNPPILDQVQYVGRLSVQKGIDKLIYAANVLHSVQPLRRIELIGRVGFTPFREPDIIEYCRKRLRPELRDKLLYSDFKPREVVLDLLQPGAISPHLGTDETFSYACIESIDAGQVPLVRRGTAMAEFFPEDMQRHILDSQMRSVREIQGHFEAILSDASRIVSRVQEHCRATLNPDTVAGNLGETYAEARDRKRGWRAHAMPRRKASIADVTVLIPAYKPNHEFMETVDSLVAQTAGIPRVLICDDGTPESHQPWFAYAEAVLPDCTILRQPNAGLLASRNTLIEACETPLAIFLDTDDLFAPELLEHMLEAWNESPRQPDAVIPQRRNFGETSELVLRHLLGDYMHVLENDYRMTALIRTEILSEIGFDATRRNGEGDDWIFWLDFQGRGYRGVLLPEAGFLYRFRRGSMSWPWSEGQNVGTQTMLREVVHETLQRDPDKSLAVTRAIFARAVSK</sequence>
<dbReference type="InterPro" id="IPR050834">
    <property type="entry name" value="Glycosyltransf_2"/>
</dbReference>
<dbReference type="InterPro" id="IPR028098">
    <property type="entry name" value="Glyco_trans_4-like_N"/>
</dbReference>
<dbReference type="AlphaFoldDB" id="A0A3D9BW03"/>
<dbReference type="EMBL" id="QOHR01000005">
    <property type="protein sequence ID" value="REC57710.1"/>
    <property type="molecule type" value="Genomic_DNA"/>
</dbReference>
<evidence type="ECO:0000313" key="4">
    <source>
        <dbReference type="Proteomes" id="UP000257131"/>
    </source>
</evidence>
<feature type="domain" description="Glycosyltransferase subfamily 4-like N-terminal" evidence="2">
    <location>
        <begin position="16"/>
        <end position="194"/>
    </location>
</feature>
<dbReference type="PANTHER" id="PTHR43685:SF2">
    <property type="entry name" value="GLYCOSYLTRANSFERASE 2-LIKE DOMAIN-CONTAINING PROTEIN"/>
    <property type="match status" value="1"/>
</dbReference>